<dbReference type="EMBL" id="MAVT02000215">
    <property type="protein sequence ID" value="POS78079.1"/>
    <property type="molecule type" value="Genomic_DNA"/>
</dbReference>
<dbReference type="OrthoDB" id="5240016at2759"/>
<reference evidence="2" key="1">
    <citation type="submission" date="2017-09" db="EMBL/GenBank/DDBJ databases">
        <title>Polyketide synthases of a Diaporthe helianthi virulent isolate.</title>
        <authorList>
            <person name="Baroncelli R."/>
        </authorList>
    </citation>
    <scope>NUCLEOTIDE SEQUENCE [LARGE SCALE GENOMIC DNA]</scope>
    <source>
        <strain evidence="2">7/96</strain>
    </source>
</reference>
<dbReference type="InParanoid" id="A0A2P5I6E8"/>
<evidence type="ECO:0000256" key="1">
    <source>
        <dbReference type="SAM" id="MobiDB-lite"/>
    </source>
</evidence>
<protein>
    <submittedName>
        <fullName evidence="2">Uncharacterized protein</fullName>
    </submittedName>
</protein>
<sequence length="212" mass="23434">MWNFLWQKKQRKQEEREFRFTVIAPETRGQEETMALRENADDLGAAVALRQIIESSRPQKLRVISSQMTSRLSVNTHVSNVSADSEEYIRDPYAAADSVDDFVIADKAKGNEVEQPKIICGNILKDPVGTILHVTAAAALAAGPPGRQYITSGPPPPDQRGRAQITSQSQSSPTPLPPRRRTLTQRHRSVSSPAMVRDRHGVSPSSRSARSL</sequence>
<evidence type="ECO:0000313" key="2">
    <source>
        <dbReference type="EMBL" id="POS78079.1"/>
    </source>
</evidence>
<comment type="caution">
    <text evidence="2">The sequence shown here is derived from an EMBL/GenBank/DDBJ whole genome shotgun (WGS) entry which is preliminary data.</text>
</comment>
<feature type="compositionally biased region" description="Basic residues" evidence="1">
    <location>
        <begin position="178"/>
        <end position="189"/>
    </location>
</feature>
<accession>A0A2P5I6E8</accession>
<proteinExistence type="predicted"/>
<dbReference type="AlphaFoldDB" id="A0A2P5I6E8"/>
<gene>
    <name evidence="2" type="ORF">DHEL01_v203532</name>
</gene>
<organism evidence="2 3">
    <name type="scientific">Diaporthe helianthi</name>
    <dbReference type="NCBI Taxonomy" id="158607"/>
    <lineage>
        <taxon>Eukaryota</taxon>
        <taxon>Fungi</taxon>
        <taxon>Dikarya</taxon>
        <taxon>Ascomycota</taxon>
        <taxon>Pezizomycotina</taxon>
        <taxon>Sordariomycetes</taxon>
        <taxon>Sordariomycetidae</taxon>
        <taxon>Diaporthales</taxon>
        <taxon>Diaporthaceae</taxon>
        <taxon>Diaporthe</taxon>
    </lineage>
</organism>
<feature type="region of interest" description="Disordered" evidence="1">
    <location>
        <begin position="144"/>
        <end position="212"/>
    </location>
</feature>
<name>A0A2P5I6E8_DIAHE</name>
<keyword evidence="3" id="KW-1185">Reference proteome</keyword>
<feature type="compositionally biased region" description="Low complexity" evidence="1">
    <location>
        <begin position="164"/>
        <end position="173"/>
    </location>
</feature>
<feature type="compositionally biased region" description="Polar residues" evidence="1">
    <location>
        <begin position="203"/>
        <end position="212"/>
    </location>
</feature>
<dbReference type="Proteomes" id="UP000094444">
    <property type="component" value="Unassembled WGS sequence"/>
</dbReference>
<evidence type="ECO:0000313" key="3">
    <source>
        <dbReference type="Proteomes" id="UP000094444"/>
    </source>
</evidence>